<evidence type="ECO:0000313" key="4">
    <source>
        <dbReference type="EMBL" id="VFK75799.1"/>
    </source>
</evidence>
<proteinExistence type="predicted"/>
<dbReference type="EMBL" id="CAADFO010000033">
    <property type="protein sequence ID" value="VFK28106.1"/>
    <property type="molecule type" value="Genomic_DNA"/>
</dbReference>
<dbReference type="EMBL" id="CAADGH010000032">
    <property type="protein sequence ID" value="VFK75799.1"/>
    <property type="molecule type" value="Genomic_DNA"/>
</dbReference>
<feature type="transmembrane region" description="Helical" evidence="1">
    <location>
        <begin position="43"/>
        <end position="72"/>
    </location>
</feature>
<dbReference type="EMBL" id="CAADFQ010000038">
    <property type="protein sequence ID" value="VFK32912.1"/>
    <property type="molecule type" value="Genomic_DNA"/>
</dbReference>
<evidence type="ECO:0000256" key="1">
    <source>
        <dbReference type="SAM" id="Phobius"/>
    </source>
</evidence>
<evidence type="ECO:0000313" key="3">
    <source>
        <dbReference type="EMBL" id="VFK32912.1"/>
    </source>
</evidence>
<keyword evidence="1" id="KW-0812">Transmembrane</keyword>
<evidence type="ECO:0000313" key="2">
    <source>
        <dbReference type="EMBL" id="VFK28106.1"/>
    </source>
</evidence>
<keyword evidence="1" id="KW-0472">Membrane</keyword>
<protein>
    <submittedName>
        <fullName evidence="3">Uncharacterized protein</fullName>
    </submittedName>
</protein>
<sequence>MPQFFAAIIGLGIVVYVIAFVVWIVQWIWAAIVFVWEAFLMPFLIYLTPSILMLITTVAFYWGGWIAAQNYFSSLKTKVYWASTTGKFTQNYVMSVLTIFLILISLSFAVSFVVFTYEPVRIFAQHVIEYYESIKFPSFDIHFPFWE</sequence>
<feature type="transmembrane region" description="Helical" evidence="1">
    <location>
        <begin position="6"/>
        <end position="36"/>
    </location>
</feature>
<gene>
    <name evidence="2" type="ORF">BECKMB1821G_GA0114241_10339</name>
    <name evidence="4" type="ORF">BECKMB1821H_GA0114242_10328</name>
    <name evidence="3" type="ORF">BECKMB1821I_GA0114274_10388</name>
</gene>
<organism evidence="3">
    <name type="scientific">Candidatus Kentrum sp. MB</name>
    <dbReference type="NCBI Taxonomy" id="2138164"/>
    <lineage>
        <taxon>Bacteria</taxon>
        <taxon>Pseudomonadati</taxon>
        <taxon>Pseudomonadota</taxon>
        <taxon>Gammaproteobacteria</taxon>
        <taxon>Candidatus Kentrum</taxon>
    </lineage>
</organism>
<reference evidence="3" key="1">
    <citation type="submission" date="2019-02" db="EMBL/GenBank/DDBJ databases">
        <authorList>
            <person name="Gruber-Vodicka R. H."/>
            <person name="Seah K. B. B."/>
        </authorList>
    </citation>
    <scope>NUCLEOTIDE SEQUENCE</scope>
    <source>
        <strain evidence="2">BECK_BZ197</strain>
        <strain evidence="4">BECK_BZ198</strain>
        <strain evidence="3">BECK_BZ199</strain>
    </source>
</reference>
<keyword evidence="1" id="KW-1133">Transmembrane helix</keyword>
<name>A0A450XUF8_9GAMM</name>
<accession>A0A450XUF8</accession>
<feature type="transmembrane region" description="Helical" evidence="1">
    <location>
        <begin position="92"/>
        <end position="115"/>
    </location>
</feature>
<dbReference type="AlphaFoldDB" id="A0A450XUF8"/>